<organism evidence="2 3">
    <name type="scientific">Spirodela intermedia</name>
    <name type="common">Intermediate duckweed</name>
    <dbReference type="NCBI Taxonomy" id="51605"/>
    <lineage>
        <taxon>Eukaryota</taxon>
        <taxon>Viridiplantae</taxon>
        <taxon>Streptophyta</taxon>
        <taxon>Embryophyta</taxon>
        <taxon>Tracheophyta</taxon>
        <taxon>Spermatophyta</taxon>
        <taxon>Magnoliopsida</taxon>
        <taxon>Liliopsida</taxon>
        <taxon>Araceae</taxon>
        <taxon>Lemnoideae</taxon>
        <taxon>Spirodela</taxon>
    </lineage>
</organism>
<dbReference type="EMBL" id="CACRZD030000048">
    <property type="protein sequence ID" value="CAA6673956.1"/>
    <property type="molecule type" value="Genomic_DNA"/>
</dbReference>
<dbReference type="Proteomes" id="UP001189122">
    <property type="component" value="Unassembled WGS sequence"/>
</dbReference>
<gene>
    <name evidence="2" type="ORF">SI7747_UN020314</name>
</gene>
<evidence type="ECO:0000313" key="2">
    <source>
        <dbReference type="EMBL" id="CAA6673956.1"/>
    </source>
</evidence>
<feature type="compositionally biased region" description="Low complexity" evidence="1">
    <location>
        <begin position="29"/>
        <end position="45"/>
    </location>
</feature>
<reference evidence="3" key="1">
    <citation type="journal article" date="2020" name="Sci. Rep.">
        <title>Chromosome-scale genome assembly for the duckweed Spirodela intermedia, integrating cytogenetic maps, PacBio and Oxford Nanopore libraries.</title>
        <authorList>
            <person name="Hoang P.T.N."/>
            <person name="Fiebig A."/>
            <person name="Novak P."/>
            <person name="Macas J."/>
            <person name="Cao H.X."/>
            <person name="Stepanenko A."/>
            <person name="Chen G."/>
            <person name="Borisjuk N."/>
            <person name="Scholz U."/>
            <person name="Schubert I."/>
        </authorList>
    </citation>
    <scope>NUCLEOTIDE SEQUENCE [LARGE SCALE GENOMIC DNA]</scope>
</reference>
<accession>A0ABN7E7Y0</accession>
<comment type="caution">
    <text evidence="2">The sequence shown here is derived from an EMBL/GenBank/DDBJ whole genome shotgun (WGS) entry which is preliminary data.</text>
</comment>
<evidence type="ECO:0000256" key="1">
    <source>
        <dbReference type="SAM" id="MobiDB-lite"/>
    </source>
</evidence>
<name>A0ABN7E7Y0_SPIIN</name>
<evidence type="ECO:0000313" key="3">
    <source>
        <dbReference type="Proteomes" id="UP001189122"/>
    </source>
</evidence>
<feature type="region of interest" description="Disordered" evidence="1">
    <location>
        <begin position="29"/>
        <end position="49"/>
    </location>
</feature>
<keyword evidence="3" id="KW-1185">Reference proteome</keyword>
<sequence>MLASDRIAVAPCAREMATFLVGRAARVPGRVPRGAGPPRRSARAGAGCGKGVRISAPPGCPCPRARYRRA</sequence>
<protein>
    <submittedName>
        <fullName evidence="2">Uncharacterized protein</fullName>
    </submittedName>
</protein>
<proteinExistence type="predicted"/>